<name>A0A1M7XVP4_9BACT</name>
<dbReference type="OrthoDB" id="9765532at2"/>
<evidence type="ECO:0000256" key="7">
    <source>
        <dbReference type="SAM" id="Phobius"/>
    </source>
</evidence>
<evidence type="ECO:0000313" key="10">
    <source>
        <dbReference type="Proteomes" id="UP000184603"/>
    </source>
</evidence>
<dbReference type="InterPro" id="IPR004680">
    <property type="entry name" value="Cit_transptr-like_dom"/>
</dbReference>
<keyword evidence="10" id="KW-1185">Reference proteome</keyword>
<dbReference type="InterPro" id="IPR031312">
    <property type="entry name" value="Na/sul_symport_CS"/>
</dbReference>
<feature type="transmembrane region" description="Helical" evidence="7">
    <location>
        <begin position="171"/>
        <end position="194"/>
    </location>
</feature>
<evidence type="ECO:0000313" key="9">
    <source>
        <dbReference type="EMBL" id="SHO42716.1"/>
    </source>
</evidence>
<feature type="transmembrane region" description="Helical" evidence="7">
    <location>
        <begin position="113"/>
        <end position="129"/>
    </location>
</feature>
<organism evidence="9 10">
    <name type="scientific">Desulfopila aestuarii DSM 18488</name>
    <dbReference type="NCBI Taxonomy" id="1121416"/>
    <lineage>
        <taxon>Bacteria</taxon>
        <taxon>Pseudomonadati</taxon>
        <taxon>Thermodesulfobacteriota</taxon>
        <taxon>Desulfobulbia</taxon>
        <taxon>Desulfobulbales</taxon>
        <taxon>Desulfocapsaceae</taxon>
        <taxon>Desulfopila</taxon>
    </lineage>
</organism>
<keyword evidence="2" id="KW-0813">Transport</keyword>
<dbReference type="Proteomes" id="UP000184603">
    <property type="component" value="Unassembled WGS sequence"/>
</dbReference>
<evidence type="ECO:0000256" key="2">
    <source>
        <dbReference type="ARBA" id="ARBA00022448"/>
    </source>
</evidence>
<evidence type="ECO:0000256" key="6">
    <source>
        <dbReference type="ARBA" id="ARBA00023136"/>
    </source>
</evidence>
<dbReference type="PROSITE" id="PS51202">
    <property type="entry name" value="RCK_C"/>
    <property type="match status" value="1"/>
</dbReference>
<dbReference type="AlphaFoldDB" id="A0A1M7XVP4"/>
<keyword evidence="6 7" id="KW-0472">Membrane</keyword>
<feature type="transmembrane region" description="Helical" evidence="7">
    <location>
        <begin position="47"/>
        <end position="68"/>
    </location>
</feature>
<proteinExistence type="predicted"/>
<feature type="transmembrane region" description="Helical" evidence="7">
    <location>
        <begin position="89"/>
        <end position="107"/>
    </location>
</feature>
<dbReference type="PANTHER" id="PTHR43652:SF2">
    <property type="entry name" value="BASIC AMINO ACID ANTIPORTER YFCC-RELATED"/>
    <property type="match status" value="1"/>
</dbReference>
<feature type="transmembrane region" description="Helical" evidence="7">
    <location>
        <begin position="400"/>
        <end position="433"/>
    </location>
</feature>
<dbReference type="RefSeq" id="WP_073611492.1">
    <property type="nucleotide sequence ID" value="NZ_FRFE01000001.1"/>
</dbReference>
<feature type="transmembrane region" description="Helical" evidence="7">
    <location>
        <begin position="141"/>
        <end position="159"/>
    </location>
</feature>
<dbReference type="GO" id="GO:0008324">
    <property type="term" value="F:monoatomic cation transmembrane transporter activity"/>
    <property type="evidence" value="ECO:0007669"/>
    <property type="project" value="InterPro"/>
</dbReference>
<protein>
    <submittedName>
        <fullName evidence="9">Citrate transporter</fullName>
    </submittedName>
</protein>
<dbReference type="PANTHER" id="PTHR43652">
    <property type="entry name" value="BASIC AMINO ACID ANTIPORTER YFCC-RELATED"/>
    <property type="match status" value="1"/>
</dbReference>
<sequence length="591" mass="63860">METLIITALLLATLYLLITEKISVDLTAIGIMVLLVASRILTPREAVAGFSNPAVVTVAAMFVVSKGLMRTGGVEFLGRQVIRMAHGNFRMALAVILFVVALMSAFINNTPVVILFIPVVMAMCCEFGLSPSKFLIPVSYASILAGTCTLIGTSTNIIISDLSNDYGYGPLSMFELAIIGVPIAICGIIFLLFAAPKVLPSLANPVCHIQDNEHRQYLAELQINKESALIGLASTELFREKYPKMEVLEVINRSHIYYPGRDLIQVEADDILLVKGSLNDLVAVLHNEGVELPLSENGLLLGAQKDAPIVVELIISPQSSMRGRRLSNTELAQDQEVNIIALKRSNLHISEKQILDVRLQTGDIILIWCSESKLEAIRAGQDFIVIEDVYEEIVHKRKAIWAIVNFIGMVGTATLGLADIMTCALTAAFLMIITGCLQMRDAYRALQADVLILIAGTIALGAAMEKTGTSQLYAEAFLELFSGFSPAIILGGMILLTSISTQILSNNATAVLLLPIAISTAVGLGVDPKPFIIGVCIGASACFATPVGYQTNLMVYGPGGYRFKDYLKLGIPLNIFVVIAGMLLIPIFWPF</sequence>
<dbReference type="EMBL" id="FRFE01000001">
    <property type="protein sequence ID" value="SHO42716.1"/>
    <property type="molecule type" value="Genomic_DNA"/>
</dbReference>
<keyword evidence="3 7" id="KW-0812">Transmembrane</keyword>
<feature type="transmembrane region" description="Helical" evidence="7">
    <location>
        <begin position="531"/>
        <end position="549"/>
    </location>
</feature>
<dbReference type="STRING" id="1121416.SAMN02745220_00113"/>
<keyword evidence="4" id="KW-0677">Repeat</keyword>
<feature type="domain" description="RCK C-terminal" evidence="8">
    <location>
        <begin position="296"/>
        <end position="383"/>
    </location>
</feature>
<evidence type="ECO:0000256" key="3">
    <source>
        <dbReference type="ARBA" id="ARBA00022692"/>
    </source>
</evidence>
<dbReference type="GO" id="GO:0006813">
    <property type="term" value="P:potassium ion transport"/>
    <property type="evidence" value="ECO:0007669"/>
    <property type="project" value="InterPro"/>
</dbReference>
<dbReference type="Pfam" id="PF03600">
    <property type="entry name" value="CitMHS"/>
    <property type="match status" value="1"/>
</dbReference>
<feature type="transmembrane region" description="Helical" evidence="7">
    <location>
        <begin position="476"/>
        <end position="497"/>
    </location>
</feature>
<dbReference type="PROSITE" id="PS01271">
    <property type="entry name" value="NA_SULFATE"/>
    <property type="match status" value="1"/>
</dbReference>
<dbReference type="InterPro" id="IPR051679">
    <property type="entry name" value="DASS-Related_Transporters"/>
</dbReference>
<dbReference type="Pfam" id="PF02080">
    <property type="entry name" value="TrkA_C"/>
    <property type="match status" value="1"/>
</dbReference>
<dbReference type="SUPFAM" id="SSF116726">
    <property type="entry name" value="TrkA C-terminal domain-like"/>
    <property type="match status" value="2"/>
</dbReference>
<evidence type="ECO:0000256" key="4">
    <source>
        <dbReference type="ARBA" id="ARBA00022737"/>
    </source>
</evidence>
<comment type="subcellular location">
    <subcellularLocation>
        <location evidence="1">Membrane</location>
        <topology evidence="1">Multi-pass membrane protein</topology>
    </subcellularLocation>
</comment>
<evidence type="ECO:0000256" key="5">
    <source>
        <dbReference type="ARBA" id="ARBA00022989"/>
    </source>
</evidence>
<dbReference type="InterPro" id="IPR006037">
    <property type="entry name" value="RCK_C"/>
</dbReference>
<feature type="transmembrane region" description="Helical" evidence="7">
    <location>
        <begin position="503"/>
        <end position="524"/>
    </location>
</feature>
<reference evidence="9 10" key="1">
    <citation type="submission" date="2016-12" db="EMBL/GenBank/DDBJ databases">
        <authorList>
            <person name="Song W.-J."/>
            <person name="Kurnit D.M."/>
        </authorList>
    </citation>
    <scope>NUCLEOTIDE SEQUENCE [LARGE SCALE GENOMIC DNA]</scope>
    <source>
        <strain evidence="9 10">DSM 18488</strain>
    </source>
</reference>
<evidence type="ECO:0000256" key="1">
    <source>
        <dbReference type="ARBA" id="ARBA00004141"/>
    </source>
</evidence>
<dbReference type="InterPro" id="IPR036721">
    <property type="entry name" value="RCK_C_sf"/>
</dbReference>
<gene>
    <name evidence="9" type="ORF">SAMN02745220_00113</name>
</gene>
<feature type="transmembrane region" description="Helical" evidence="7">
    <location>
        <begin position="569"/>
        <end position="589"/>
    </location>
</feature>
<dbReference type="GO" id="GO:0005886">
    <property type="term" value="C:plasma membrane"/>
    <property type="evidence" value="ECO:0007669"/>
    <property type="project" value="TreeGrafter"/>
</dbReference>
<keyword evidence="5 7" id="KW-1133">Transmembrane helix</keyword>
<accession>A0A1M7XVP4</accession>
<evidence type="ECO:0000259" key="8">
    <source>
        <dbReference type="PROSITE" id="PS51202"/>
    </source>
</evidence>
<feature type="transmembrane region" description="Helical" evidence="7">
    <location>
        <begin position="445"/>
        <end position="464"/>
    </location>
</feature>
<dbReference type="Gene3D" id="3.30.70.1450">
    <property type="entry name" value="Regulator of K+ conductance, C-terminal domain"/>
    <property type="match status" value="1"/>
</dbReference>